<evidence type="ECO:0000256" key="1">
    <source>
        <dbReference type="ARBA" id="ARBA00022729"/>
    </source>
</evidence>
<dbReference type="InterPro" id="IPR050570">
    <property type="entry name" value="Cell_wall_metabolism_enzyme"/>
</dbReference>
<dbReference type="SUPFAM" id="SSF51261">
    <property type="entry name" value="Duplicated hybrid motif"/>
    <property type="match status" value="1"/>
</dbReference>
<dbReference type="PANTHER" id="PTHR21666:SF289">
    <property type="entry name" value="L-ALA--D-GLU ENDOPEPTIDASE"/>
    <property type="match status" value="1"/>
</dbReference>
<dbReference type="EMBL" id="JBHTII010000002">
    <property type="protein sequence ID" value="MFD0791744.1"/>
    <property type="molecule type" value="Genomic_DNA"/>
</dbReference>
<dbReference type="RefSeq" id="WP_204979481.1">
    <property type="nucleotide sequence ID" value="NZ_JBHTII010000002.1"/>
</dbReference>
<dbReference type="InterPro" id="IPR016047">
    <property type="entry name" value="M23ase_b-sheet_dom"/>
</dbReference>
<dbReference type="CDD" id="cd12797">
    <property type="entry name" value="M23_peptidase"/>
    <property type="match status" value="1"/>
</dbReference>
<dbReference type="Gene3D" id="2.70.70.10">
    <property type="entry name" value="Glucose Permease (Domain IIA)"/>
    <property type="match status" value="1"/>
</dbReference>
<dbReference type="Proteomes" id="UP001597055">
    <property type="component" value="Unassembled WGS sequence"/>
</dbReference>
<comment type="caution">
    <text evidence="4">The sequence shown here is derived from an EMBL/GenBank/DDBJ whole genome shotgun (WGS) entry which is preliminary data.</text>
</comment>
<feature type="chain" id="PRO_5045497201" evidence="2">
    <location>
        <begin position="28"/>
        <end position="168"/>
    </location>
</feature>
<keyword evidence="1 2" id="KW-0732">Signal</keyword>
<keyword evidence="5" id="KW-1185">Reference proteome</keyword>
<evidence type="ECO:0000313" key="5">
    <source>
        <dbReference type="Proteomes" id="UP001597055"/>
    </source>
</evidence>
<evidence type="ECO:0000313" key="4">
    <source>
        <dbReference type="EMBL" id="MFD0791744.1"/>
    </source>
</evidence>
<dbReference type="PANTHER" id="PTHR21666">
    <property type="entry name" value="PEPTIDASE-RELATED"/>
    <property type="match status" value="1"/>
</dbReference>
<gene>
    <name evidence="4" type="ORF">ACFQ0P_15200</name>
</gene>
<dbReference type="Pfam" id="PF01551">
    <property type="entry name" value="Peptidase_M23"/>
    <property type="match status" value="1"/>
</dbReference>
<organism evidence="4 5">
    <name type="scientific">Microbacterium insulae</name>
    <dbReference type="NCBI Taxonomy" id="483014"/>
    <lineage>
        <taxon>Bacteria</taxon>
        <taxon>Bacillati</taxon>
        <taxon>Actinomycetota</taxon>
        <taxon>Actinomycetes</taxon>
        <taxon>Micrococcales</taxon>
        <taxon>Microbacteriaceae</taxon>
        <taxon>Microbacterium</taxon>
    </lineage>
</organism>
<feature type="signal peptide" evidence="2">
    <location>
        <begin position="1"/>
        <end position="27"/>
    </location>
</feature>
<proteinExistence type="predicted"/>
<reference evidence="5" key="1">
    <citation type="journal article" date="2019" name="Int. J. Syst. Evol. Microbiol.">
        <title>The Global Catalogue of Microorganisms (GCM) 10K type strain sequencing project: providing services to taxonomists for standard genome sequencing and annotation.</title>
        <authorList>
            <consortium name="The Broad Institute Genomics Platform"/>
            <consortium name="The Broad Institute Genome Sequencing Center for Infectious Disease"/>
            <person name="Wu L."/>
            <person name="Ma J."/>
        </authorList>
    </citation>
    <scope>NUCLEOTIDE SEQUENCE [LARGE SCALE GENOMIC DNA]</scope>
    <source>
        <strain evidence="5">CCUG 54523</strain>
    </source>
</reference>
<evidence type="ECO:0000259" key="3">
    <source>
        <dbReference type="Pfam" id="PF01551"/>
    </source>
</evidence>
<accession>A0ABW3AN40</accession>
<evidence type="ECO:0000256" key="2">
    <source>
        <dbReference type="SAM" id="SignalP"/>
    </source>
</evidence>
<name>A0ABW3AN40_9MICO</name>
<protein>
    <submittedName>
        <fullName evidence="4">Murein hydrolase activator EnvC family protein</fullName>
    </submittedName>
</protein>
<dbReference type="GO" id="GO:0016787">
    <property type="term" value="F:hydrolase activity"/>
    <property type="evidence" value="ECO:0007669"/>
    <property type="project" value="UniProtKB-KW"/>
</dbReference>
<sequence length="168" mass="17180">MSRRRFAVVPIALLAVAVTLGSASAAAATPHAPPDDWVWPLAAFRIERPFEAPAHRYGAGHRGIDLRGDAESDVRAPAAGTIAFSGVVAGRGVLTIDHGGGLVTTLEPVESDLRAGTAVAGGEPVATVSLGGHAAPGALHFGVRLDGDYINPLLLLDDVPRAVLLPCC</sequence>
<dbReference type="InterPro" id="IPR011055">
    <property type="entry name" value="Dup_hybrid_motif"/>
</dbReference>
<feature type="domain" description="M23ase beta-sheet core" evidence="3">
    <location>
        <begin position="60"/>
        <end position="152"/>
    </location>
</feature>
<keyword evidence="4" id="KW-0378">Hydrolase</keyword>